<dbReference type="SUPFAM" id="SSF46785">
    <property type="entry name" value="Winged helix' DNA-binding domain"/>
    <property type="match status" value="1"/>
</dbReference>
<evidence type="ECO:0000256" key="4">
    <source>
        <dbReference type="ARBA" id="ARBA00023163"/>
    </source>
</evidence>
<dbReference type="PANTHER" id="PTHR30126">
    <property type="entry name" value="HTH-TYPE TRANSCRIPTIONAL REGULATOR"/>
    <property type="match status" value="1"/>
</dbReference>
<comment type="caution">
    <text evidence="6">The sequence shown here is derived from an EMBL/GenBank/DDBJ whole genome shotgun (WGS) entry which is preliminary data.</text>
</comment>
<keyword evidence="3" id="KW-0238">DNA-binding</keyword>
<dbReference type="PRINTS" id="PR00039">
    <property type="entry name" value="HTHLYSR"/>
</dbReference>
<proteinExistence type="inferred from homology"/>
<comment type="similarity">
    <text evidence="1">Belongs to the LysR transcriptional regulatory family.</text>
</comment>
<evidence type="ECO:0000256" key="2">
    <source>
        <dbReference type="ARBA" id="ARBA00023015"/>
    </source>
</evidence>
<dbReference type="InterPro" id="IPR036388">
    <property type="entry name" value="WH-like_DNA-bd_sf"/>
</dbReference>
<keyword evidence="4" id="KW-0804">Transcription</keyword>
<evidence type="ECO:0000256" key="1">
    <source>
        <dbReference type="ARBA" id="ARBA00009437"/>
    </source>
</evidence>
<dbReference type="EMBL" id="JADFUA010000006">
    <property type="protein sequence ID" value="MBE9609922.1"/>
    <property type="molecule type" value="Genomic_DNA"/>
</dbReference>
<dbReference type="Pfam" id="PF00126">
    <property type="entry name" value="HTH_1"/>
    <property type="match status" value="1"/>
</dbReference>
<dbReference type="InterPro" id="IPR036390">
    <property type="entry name" value="WH_DNA-bd_sf"/>
</dbReference>
<dbReference type="NCBIfam" id="NF009327">
    <property type="entry name" value="PRK12684.1"/>
    <property type="match status" value="1"/>
</dbReference>
<dbReference type="GO" id="GO:0019344">
    <property type="term" value="P:cysteine biosynthetic process"/>
    <property type="evidence" value="ECO:0007669"/>
    <property type="project" value="TreeGrafter"/>
</dbReference>
<evidence type="ECO:0000256" key="3">
    <source>
        <dbReference type="ARBA" id="ARBA00023125"/>
    </source>
</evidence>
<evidence type="ECO:0000259" key="5">
    <source>
        <dbReference type="PROSITE" id="PS50931"/>
    </source>
</evidence>
<dbReference type="CDD" id="cd08413">
    <property type="entry name" value="PBP2_CysB_like"/>
    <property type="match status" value="1"/>
</dbReference>
<dbReference type="InterPro" id="IPR000847">
    <property type="entry name" value="LysR_HTH_N"/>
</dbReference>
<reference evidence="6 7" key="1">
    <citation type="submission" date="2020-10" db="EMBL/GenBank/DDBJ databases">
        <title>The genome sequence of Chitinilyticum litopenaei 4Y14.</title>
        <authorList>
            <person name="Liu Y."/>
        </authorList>
    </citation>
    <scope>NUCLEOTIDE SEQUENCE [LARGE SCALE GENOMIC DNA]</scope>
    <source>
        <strain evidence="6 7">4Y14</strain>
    </source>
</reference>
<evidence type="ECO:0000313" key="6">
    <source>
        <dbReference type="EMBL" id="MBE9609922.1"/>
    </source>
</evidence>
<dbReference type="AlphaFoldDB" id="A0A8J7K2E2"/>
<protein>
    <submittedName>
        <fullName evidence="6">HTH-type transcriptional regulator CysB</fullName>
    </submittedName>
</protein>
<dbReference type="GO" id="GO:0000976">
    <property type="term" value="F:transcription cis-regulatory region binding"/>
    <property type="evidence" value="ECO:0007669"/>
    <property type="project" value="TreeGrafter"/>
</dbReference>
<dbReference type="PROSITE" id="PS50931">
    <property type="entry name" value="HTH_LYSR"/>
    <property type="match status" value="1"/>
</dbReference>
<name>A0A8J7K2E2_9NEIS</name>
<dbReference type="InterPro" id="IPR005119">
    <property type="entry name" value="LysR_subst-bd"/>
</dbReference>
<feature type="domain" description="HTH lysR-type" evidence="5">
    <location>
        <begin position="1"/>
        <end position="59"/>
    </location>
</feature>
<dbReference type="InterPro" id="IPR037423">
    <property type="entry name" value="CysB_PBP2"/>
</dbReference>
<dbReference type="SUPFAM" id="SSF53850">
    <property type="entry name" value="Periplasmic binding protein-like II"/>
    <property type="match status" value="1"/>
</dbReference>
<dbReference type="Gene3D" id="1.10.10.10">
    <property type="entry name" value="Winged helix-like DNA-binding domain superfamily/Winged helix DNA-binding domain"/>
    <property type="match status" value="1"/>
</dbReference>
<dbReference type="Pfam" id="PF03466">
    <property type="entry name" value="LysR_substrate"/>
    <property type="match status" value="1"/>
</dbReference>
<dbReference type="GO" id="GO:0003700">
    <property type="term" value="F:DNA-binding transcription factor activity"/>
    <property type="evidence" value="ECO:0007669"/>
    <property type="project" value="InterPro"/>
</dbReference>
<dbReference type="Gene3D" id="3.40.190.10">
    <property type="entry name" value="Periplasmic binding protein-like II"/>
    <property type="match status" value="2"/>
</dbReference>
<dbReference type="PANTHER" id="PTHR30126:SF6">
    <property type="entry name" value="HTH-TYPE TRANSCRIPTIONAL REGULATOR CYSB-RELATED"/>
    <property type="match status" value="1"/>
</dbReference>
<organism evidence="6 7">
    <name type="scientific">Chitinilyticum piscinae</name>
    <dbReference type="NCBI Taxonomy" id="2866724"/>
    <lineage>
        <taxon>Bacteria</taxon>
        <taxon>Pseudomonadati</taxon>
        <taxon>Pseudomonadota</taxon>
        <taxon>Betaproteobacteria</taxon>
        <taxon>Neisseriales</taxon>
        <taxon>Chitinibacteraceae</taxon>
        <taxon>Chitinilyticum</taxon>
    </lineage>
</organism>
<gene>
    <name evidence="6" type="primary">cysB</name>
    <name evidence="6" type="ORF">INR99_11270</name>
</gene>
<dbReference type="FunFam" id="1.10.10.10:FF:000001">
    <property type="entry name" value="LysR family transcriptional regulator"/>
    <property type="match status" value="1"/>
</dbReference>
<sequence length="318" mass="34992">MKLQQLRYLVEVAKQGLNVSLAAEKLHTSQPGISKQIRLLEDELGVQIFIRNGKRVVDVTPPGREILRIAEQMLMQARNLKQIGEEFVNVEGGSLTIATTHTQARYALPPVVHAFLEKYPKVSLSIKQGSPTQISEMVVEGQADIAIATEGIDHYSELAMLSCYDWNRCIVVTSGHPLPRLGRPITLADVAAYPLITYDFAFAGRSKINRAFADAGLEPNVVLTAIDSDVIKTYVGLGLGIGILASMAFEPERDLGLEAIDASHLFEKSTTHIGIRKDAYLRGYAYDFIELFAPHLTRQVVQNALLCAADEDMASDDE</sequence>
<keyword evidence="2" id="KW-0805">Transcription regulation</keyword>
<dbReference type="RefSeq" id="WP_194116450.1">
    <property type="nucleotide sequence ID" value="NZ_JADFUA010000006.1"/>
</dbReference>
<keyword evidence="7" id="KW-1185">Reference proteome</keyword>
<accession>A0A8J7K2E2</accession>
<dbReference type="Proteomes" id="UP000604481">
    <property type="component" value="Unassembled WGS sequence"/>
</dbReference>
<dbReference type="NCBIfam" id="NF009326">
    <property type="entry name" value="PRK12681.1"/>
    <property type="match status" value="1"/>
</dbReference>
<evidence type="ECO:0000313" key="7">
    <source>
        <dbReference type="Proteomes" id="UP000604481"/>
    </source>
</evidence>